<gene>
    <name evidence="1" type="ORF">PMH09_03960</name>
</gene>
<organism evidence="1 2">
    <name type="scientific">Roseofilum casamattae BLCC-M143</name>
    <dbReference type="NCBI Taxonomy" id="3022442"/>
    <lineage>
        <taxon>Bacteria</taxon>
        <taxon>Bacillati</taxon>
        <taxon>Cyanobacteriota</taxon>
        <taxon>Cyanophyceae</taxon>
        <taxon>Desertifilales</taxon>
        <taxon>Desertifilaceae</taxon>
        <taxon>Roseofilum</taxon>
        <taxon>Roseofilum casamattae</taxon>
    </lineage>
</organism>
<keyword evidence="2" id="KW-1185">Reference proteome</keyword>
<dbReference type="EMBL" id="JAQOSQ010000002">
    <property type="protein sequence ID" value="MDJ1182340.1"/>
    <property type="molecule type" value="Genomic_DNA"/>
</dbReference>
<comment type="caution">
    <text evidence="1">The sequence shown here is derived from an EMBL/GenBank/DDBJ whole genome shotgun (WGS) entry which is preliminary data.</text>
</comment>
<accession>A0ABT7BT26</accession>
<reference evidence="1 2" key="1">
    <citation type="submission" date="2023-01" db="EMBL/GenBank/DDBJ databases">
        <title>Novel diversity within Roseofilum (Cyanobacteria; Desertifilaceae) from marine benthic mats with descriptions of four novel species.</title>
        <authorList>
            <person name="Wang Y."/>
            <person name="Berthold D.E."/>
            <person name="Hu J."/>
            <person name="Lefler F.W."/>
            <person name="Laughinghouse H.D. IV."/>
        </authorList>
    </citation>
    <scope>NUCLEOTIDE SEQUENCE [LARGE SCALE GENOMIC DNA]</scope>
    <source>
        <strain evidence="1 2">BLCC-M143</strain>
    </source>
</reference>
<evidence type="ECO:0000313" key="2">
    <source>
        <dbReference type="Proteomes" id="UP001232992"/>
    </source>
</evidence>
<dbReference type="RefSeq" id="WP_283756992.1">
    <property type="nucleotide sequence ID" value="NZ_JAQOSQ010000002.1"/>
</dbReference>
<dbReference type="Proteomes" id="UP001232992">
    <property type="component" value="Unassembled WGS sequence"/>
</dbReference>
<evidence type="ECO:0000313" key="1">
    <source>
        <dbReference type="EMBL" id="MDJ1182340.1"/>
    </source>
</evidence>
<proteinExistence type="predicted"/>
<protein>
    <submittedName>
        <fullName evidence="1">Uncharacterized protein</fullName>
    </submittedName>
</protein>
<name>A0ABT7BT26_9CYAN</name>
<sequence>MTEEGYRPEQLVEILDAPTVLSGEDVLVGFELNLDFLWGLDE</sequence>